<feature type="domain" description="Topo IIA-type catalytic" evidence="5">
    <location>
        <begin position="38"/>
        <end position="445"/>
    </location>
</feature>
<dbReference type="SMART" id="SM00434">
    <property type="entry name" value="TOP4c"/>
    <property type="match status" value="1"/>
</dbReference>
<dbReference type="Gene3D" id="3.90.199.10">
    <property type="entry name" value="Topoisomerase II, domain 5"/>
    <property type="match status" value="1"/>
</dbReference>
<dbReference type="InterPro" id="IPR013758">
    <property type="entry name" value="Topo_IIA_A/C_ab"/>
</dbReference>
<proteinExistence type="inferred from homology"/>
<dbReference type="GO" id="GO:0003918">
    <property type="term" value="F:DNA topoisomerase type II (double strand cut, ATP-hydrolyzing) activity"/>
    <property type="evidence" value="ECO:0007669"/>
    <property type="project" value="InterPro"/>
</dbReference>
<evidence type="ECO:0000256" key="3">
    <source>
        <dbReference type="ARBA" id="ARBA00023125"/>
    </source>
</evidence>
<protein>
    <submittedName>
        <fullName evidence="6">DNA gyrase subunit A</fullName>
    </submittedName>
</protein>
<dbReference type="InterPro" id="IPR013760">
    <property type="entry name" value="Topo_IIA-like_dom_sf"/>
</dbReference>
<dbReference type="NCBIfam" id="NF009397">
    <property type="entry name" value="PRK12758.1"/>
    <property type="match status" value="1"/>
</dbReference>
<name>A0A644U252_9ZZZZ</name>
<dbReference type="GO" id="GO:0005524">
    <property type="term" value="F:ATP binding"/>
    <property type="evidence" value="ECO:0007669"/>
    <property type="project" value="InterPro"/>
</dbReference>
<comment type="caution">
    <text evidence="6">The sequence shown here is derived from an EMBL/GenBank/DDBJ whole genome shotgun (WGS) entry which is preliminary data.</text>
</comment>
<organism evidence="6">
    <name type="scientific">bioreactor metagenome</name>
    <dbReference type="NCBI Taxonomy" id="1076179"/>
    <lineage>
        <taxon>unclassified sequences</taxon>
        <taxon>metagenomes</taxon>
        <taxon>ecological metagenomes</taxon>
    </lineage>
</organism>
<dbReference type="EMBL" id="VSSQ01000068">
    <property type="protein sequence ID" value="MPL72777.1"/>
    <property type="molecule type" value="Genomic_DNA"/>
</dbReference>
<evidence type="ECO:0000256" key="1">
    <source>
        <dbReference type="ARBA" id="ARBA00008263"/>
    </source>
</evidence>
<evidence type="ECO:0000256" key="4">
    <source>
        <dbReference type="ARBA" id="ARBA00023235"/>
    </source>
</evidence>
<dbReference type="GO" id="GO:0009330">
    <property type="term" value="C:DNA topoisomerase type II (double strand cut, ATP-hydrolyzing) complex"/>
    <property type="evidence" value="ECO:0007669"/>
    <property type="project" value="TreeGrafter"/>
</dbReference>
<dbReference type="PROSITE" id="PS52040">
    <property type="entry name" value="TOPO_IIA"/>
    <property type="match status" value="1"/>
</dbReference>
<comment type="similarity">
    <text evidence="1">Belongs to the type II topoisomerase GyrA/ParC subunit family.</text>
</comment>
<sequence>MEENTTQTKQTHKTIPVKGMYEDWFLDYASYVILERAVPHLNDGLKPVQRRILHSMKELDDGRYNKVANIVGNTMKYHPHGDASIGDALVGLGQKELLIDCQGNWGNILTGDSAAASRYIEARLSKFALDVVFNPQTTKWRPSYDGRNKEPETLPIKFPLLLAQGVEGIAVGLACKILPHNFVELIESSIKILRNEPFEIFPDFLTGGTIDVSKYNQGLRGGKVRVRAKISVQDKKTLVISEIPFATTTGKLIDSIIKANEKGKIKIKKIDDNTAQNVEIIIQLPNDTSIDQTIDALYAFTDCEVSISPNSCVIEKDKPHFLTVNEMLERSTQNTVDLLHLELEIELNELKERWQWVSLEKIFIENEIYERIKPCTTDQEIDDTIIEGLKPFIKNLMREPNIEDIHKLRKIPIDRISKFNSNKANDILIAIEDDIKQVNYDLEHLIDYAIAYFERILKKYGQGKERKTEIRSFDTIEAQAVAVANEKLYCNYKDGFAGFRMKNDEYVCDCSDIDDVIAFRSDGTVVVKKVQEKDFFGTDIIYINVFKRNDERTIYNLIYQDGAFGKAYVKRFNITNVIRDKEYVLTKGVKGSKILYFSANPNGEAEIVNVSLKPKPGLRKINFDYDFSELAIKGRNAQGNILSRYLVRKVVKKMEGVSTLSARKIWFDESVKRLNADERGNYLGEFSGDDKIIAIHKSGYYRLTNFDLQTHFADDLLIVEKFKSQKPITVIYKEKESNQCFLKRFLIEEIMEKKVYFVEDNSSFEILHLTNDWLPMIEIELEDDKKGKKLDNEVINVSEFSELMKYKAKGKKLSKFNVKKINVLESLYYEEEIIEEVEEEQNNDLSIDDIVFENNKEINDEDFIQGELF</sequence>
<dbReference type="InterPro" id="IPR002205">
    <property type="entry name" value="Topo_IIA_dom_A"/>
</dbReference>
<keyword evidence="4 6" id="KW-0413">Isomerase</keyword>
<evidence type="ECO:0000313" key="6">
    <source>
        <dbReference type="EMBL" id="MPL72777.1"/>
    </source>
</evidence>
<dbReference type="NCBIfam" id="NF007209">
    <property type="entry name" value="PRK09631.1"/>
    <property type="match status" value="1"/>
</dbReference>
<dbReference type="SUPFAM" id="SSF56719">
    <property type="entry name" value="Type II DNA topoisomerase"/>
    <property type="match status" value="1"/>
</dbReference>
<dbReference type="GO" id="GO:0003677">
    <property type="term" value="F:DNA binding"/>
    <property type="evidence" value="ECO:0007669"/>
    <property type="project" value="UniProtKB-KW"/>
</dbReference>
<gene>
    <name evidence="6" type="primary">gyrA_10</name>
    <name evidence="6" type="ORF">SDC9_18567</name>
</gene>
<dbReference type="InterPro" id="IPR013757">
    <property type="entry name" value="Topo_IIA_A_a_sf"/>
</dbReference>
<dbReference type="PANTHER" id="PTHR43493:SF5">
    <property type="entry name" value="DNA GYRASE SUBUNIT A, CHLOROPLASTIC_MITOCHONDRIAL"/>
    <property type="match status" value="1"/>
</dbReference>
<dbReference type="PANTHER" id="PTHR43493">
    <property type="entry name" value="DNA GYRASE/TOPOISOMERASE SUBUNIT A"/>
    <property type="match status" value="1"/>
</dbReference>
<accession>A0A644U252</accession>
<dbReference type="Gene3D" id="3.30.1360.40">
    <property type="match status" value="1"/>
</dbReference>
<evidence type="ECO:0000259" key="5">
    <source>
        <dbReference type="PROSITE" id="PS52040"/>
    </source>
</evidence>
<keyword evidence="2" id="KW-0799">Topoisomerase</keyword>
<dbReference type="GO" id="GO:0006265">
    <property type="term" value="P:DNA topological change"/>
    <property type="evidence" value="ECO:0007669"/>
    <property type="project" value="InterPro"/>
</dbReference>
<dbReference type="AlphaFoldDB" id="A0A644U252"/>
<evidence type="ECO:0000256" key="2">
    <source>
        <dbReference type="ARBA" id="ARBA00023029"/>
    </source>
</evidence>
<reference evidence="6" key="1">
    <citation type="submission" date="2019-08" db="EMBL/GenBank/DDBJ databases">
        <authorList>
            <person name="Kucharzyk K."/>
            <person name="Murdoch R.W."/>
            <person name="Higgins S."/>
            <person name="Loffler F."/>
        </authorList>
    </citation>
    <scope>NUCLEOTIDE SEQUENCE</scope>
</reference>
<dbReference type="InterPro" id="IPR050220">
    <property type="entry name" value="Type_II_DNA_Topoisomerases"/>
</dbReference>
<dbReference type="Gene3D" id="1.10.268.10">
    <property type="entry name" value="Topoisomerase, domain 3"/>
    <property type="match status" value="1"/>
</dbReference>
<dbReference type="GO" id="GO:0005737">
    <property type="term" value="C:cytoplasm"/>
    <property type="evidence" value="ECO:0007669"/>
    <property type="project" value="TreeGrafter"/>
</dbReference>
<dbReference type="Pfam" id="PF00521">
    <property type="entry name" value="DNA_topoisoIV"/>
    <property type="match status" value="1"/>
</dbReference>
<keyword evidence="3" id="KW-0238">DNA-binding</keyword>